<sequence>MQTSLKKLISIGLTGATIFGASYAYAAFSILEFAFYSDASYSTVVGERVVNQCTNSSYTTGTVTSYMRIVGSESCAGGGIRR</sequence>
<keyword evidence="2" id="KW-1185">Reference proteome</keyword>
<dbReference type="EMBL" id="CP059735">
    <property type="protein sequence ID" value="WDD98012.1"/>
    <property type="molecule type" value="Genomic_DNA"/>
</dbReference>
<gene>
    <name evidence="1" type="ORF">SG35_022435</name>
</gene>
<dbReference type="RefSeq" id="WP_044830378.1">
    <property type="nucleotide sequence ID" value="NZ_CP059735.1"/>
</dbReference>
<proteinExistence type="predicted"/>
<reference evidence="1 2" key="2">
    <citation type="journal article" date="2022" name="Mar. Drugs">
        <title>Bioassay-Guided Fractionation Leads to the Detection of Cholic Acid Generated by the Rare Thalassomonas sp.</title>
        <authorList>
            <person name="Pheiffer F."/>
            <person name="Schneider Y.K."/>
            <person name="Hansen E.H."/>
            <person name="Andersen J.H."/>
            <person name="Isaksson J."/>
            <person name="Busche T."/>
            <person name="R C."/>
            <person name="Kalinowski J."/>
            <person name="Zyl L.V."/>
            <person name="Trindade M."/>
        </authorList>
    </citation>
    <scope>NUCLEOTIDE SEQUENCE [LARGE SCALE GENOMIC DNA]</scope>
    <source>
        <strain evidence="1 2">A5K-106</strain>
    </source>
</reference>
<dbReference type="Proteomes" id="UP000032568">
    <property type="component" value="Chromosome"/>
</dbReference>
<name>A0AAE9YR42_9GAMM</name>
<reference evidence="1 2" key="1">
    <citation type="journal article" date="2015" name="Genome Announc.">
        <title>Draft Genome Sequences of Marine Isolates of Thalassomonas viridans and Thalassomonas actiniarum.</title>
        <authorList>
            <person name="Olonade I."/>
            <person name="van Zyl L.J."/>
            <person name="Trindade M."/>
        </authorList>
    </citation>
    <scope>NUCLEOTIDE SEQUENCE [LARGE SCALE GENOMIC DNA]</scope>
    <source>
        <strain evidence="1 2">A5K-106</strain>
    </source>
</reference>
<accession>A0AAE9YR42</accession>
<dbReference type="KEGG" id="tact:SG35_022435"/>
<protein>
    <submittedName>
        <fullName evidence="1">Uncharacterized protein</fullName>
    </submittedName>
</protein>
<dbReference type="AlphaFoldDB" id="A0AAE9YR42"/>
<dbReference type="Pfam" id="PF19806">
    <property type="entry name" value="DUF6289"/>
    <property type="match status" value="1"/>
</dbReference>
<dbReference type="InterPro" id="IPR046256">
    <property type="entry name" value="DUF6289"/>
</dbReference>
<organism evidence="1 2">
    <name type="scientific">Thalassomonas actiniarum</name>
    <dbReference type="NCBI Taxonomy" id="485447"/>
    <lineage>
        <taxon>Bacteria</taxon>
        <taxon>Pseudomonadati</taxon>
        <taxon>Pseudomonadota</taxon>
        <taxon>Gammaproteobacteria</taxon>
        <taxon>Alteromonadales</taxon>
        <taxon>Colwelliaceae</taxon>
        <taxon>Thalassomonas</taxon>
    </lineage>
</organism>
<evidence type="ECO:0000313" key="2">
    <source>
        <dbReference type="Proteomes" id="UP000032568"/>
    </source>
</evidence>
<evidence type="ECO:0000313" key="1">
    <source>
        <dbReference type="EMBL" id="WDD98012.1"/>
    </source>
</evidence>